<dbReference type="GO" id="GO:0004089">
    <property type="term" value="F:carbonate dehydratase activity"/>
    <property type="evidence" value="ECO:0007669"/>
    <property type="project" value="InterPro"/>
</dbReference>
<dbReference type="CDD" id="cd03378">
    <property type="entry name" value="beta_CA_cladeC"/>
    <property type="match status" value="1"/>
</dbReference>
<proteinExistence type="inferred from homology"/>
<keyword evidence="5" id="KW-1185">Reference proteome</keyword>
<comment type="similarity">
    <text evidence="1">Belongs to the beta-class carbonic anhydrase family.</text>
</comment>
<sequence length="235" mass="24844">MLTRRVFCGCLPLAAATFAATQAHAQSSECVVYNRERQQGVSPDAAIDLLKAGNERFVANKMINCDLLAQVKATSTGQAPFAAIVGCMDARVPPELVFDQRIGDIFCARIAGNFVNTDTIGSLEFATKVAGSRAIVVLGHSECGAIKGAVDNVQLGNLTATLANIRPAVDAATSDGERSSKNAQFVQAVAKMNAQLAAEMLTSKSPIMKELVESGELRIVWAMHDVATGHVAFFS</sequence>
<evidence type="ECO:0000313" key="4">
    <source>
        <dbReference type="EMBL" id="TWI40777.1"/>
    </source>
</evidence>
<protein>
    <submittedName>
        <fullName evidence="4">Carbonic anhydrase</fullName>
    </submittedName>
</protein>
<evidence type="ECO:0000313" key="5">
    <source>
        <dbReference type="Proteomes" id="UP000317122"/>
    </source>
</evidence>
<dbReference type="GO" id="GO:0008270">
    <property type="term" value="F:zinc ion binding"/>
    <property type="evidence" value="ECO:0007669"/>
    <property type="project" value="InterPro"/>
</dbReference>
<feature type="binding site" evidence="2">
    <location>
        <position position="89"/>
    </location>
    <ligand>
        <name>Zn(2+)</name>
        <dbReference type="ChEBI" id="CHEBI:29105"/>
    </ligand>
</feature>
<comment type="caution">
    <text evidence="4">The sequence shown here is derived from an EMBL/GenBank/DDBJ whole genome shotgun (WGS) entry which is preliminary data.</text>
</comment>
<feature type="signal peptide" evidence="3">
    <location>
        <begin position="1"/>
        <end position="25"/>
    </location>
</feature>
<evidence type="ECO:0000256" key="1">
    <source>
        <dbReference type="ARBA" id="ARBA00006217"/>
    </source>
</evidence>
<evidence type="ECO:0000256" key="2">
    <source>
        <dbReference type="PIRSR" id="PIRSR601765-1"/>
    </source>
</evidence>
<feature type="chain" id="PRO_5021780775" evidence="3">
    <location>
        <begin position="26"/>
        <end position="235"/>
    </location>
</feature>
<feature type="binding site" evidence="2">
    <location>
        <position position="143"/>
    </location>
    <ligand>
        <name>Zn(2+)</name>
        <dbReference type="ChEBI" id="CHEBI:29105"/>
    </ligand>
</feature>
<keyword evidence="2" id="KW-0862">Zinc</keyword>
<dbReference type="SMART" id="SM00947">
    <property type="entry name" value="Pro_CA"/>
    <property type="match status" value="1"/>
</dbReference>
<dbReference type="RefSeq" id="WP_145714865.1">
    <property type="nucleotide sequence ID" value="NZ_BSPF01000121.1"/>
</dbReference>
<dbReference type="SUPFAM" id="SSF53056">
    <property type="entry name" value="beta-carbonic anhydrase, cab"/>
    <property type="match status" value="1"/>
</dbReference>
<dbReference type="EMBL" id="VLKT01000006">
    <property type="protein sequence ID" value="TWI40777.1"/>
    <property type="molecule type" value="Genomic_DNA"/>
</dbReference>
<dbReference type="OrthoDB" id="9797527at2"/>
<dbReference type="InterPro" id="IPR001765">
    <property type="entry name" value="Carbonic_anhydrase"/>
</dbReference>
<organism evidence="4 5">
    <name type="scientific">Mesorhizobium tianshanense</name>
    <dbReference type="NCBI Taxonomy" id="39844"/>
    <lineage>
        <taxon>Bacteria</taxon>
        <taxon>Pseudomonadati</taxon>
        <taxon>Pseudomonadota</taxon>
        <taxon>Alphaproteobacteria</taxon>
        <taxon>Hyphomicrobiales</taxon>
        <taxon>Phyllobacteriaceae</taxon>
        <taxon>Mesorhizobium</taxon>
    </lineage>
</organism>
<feature type="binding site" evidence="2">
    <location>
        <position position="140"/>
    </location>
    <ligand>
        <name>Zn(2+)</name>
        <dbReference type="ChEBI" id="CHEBI:29105"/>
    </ligand>
</feature>
<feature type="binding site" evidence="2">
    <location>
        <position position="87"/>
    </location>
    <ligand>
        <name>Zn(2+)</name>
        <dbReference type="ChEBI" id="CHEBI:29105"/>
    </ligand>
</feature>
<dbReference type="Pfam" id="PF00484">
    <property type="entry name" value="Pro_CA"/>
    <property type="match status" value="1"/>
</dbReference>
<dbReference type="NCBIfam" id="NF011765">
    <property type="entry name" value="PRK15219.1"/>
    <property type="match status" value="1"/>
</dbReference>
<comment type="cofactor">
    <cofactor evidence="2">
        <name>Zn(2+)</name>
        <dbReference type="ChEBI" id="CHEBI:29105"/>
    </cofactor>
    <text evidence="2">Binds 1 zinc ion per subunit.</text>
</comment>
<dbReference type="PANTHER" id="PTHR11002">
    <property type="entry name" value="CARBONIC ANHYDRASE"/>
    <property type="match status" value="1"/>
</dbReference>
<dbReference type="Proteomes" id="UP000317122">
    <property type="component" value="Unassembled WGS sequence"/>
</dbReference>
<reference evidence="4 5" key="1">
    <citation type="journal article" date="2015" name="Stand. Genomic Sci.">
        <title>Genomic Encyclopedia of Bacterial and Archaeal Type Strains, Phase III: the genomes of soil and plant-associated and newly described type strains.</title>
        <authorList>
            <person name="Whitman W.B."/>
            <person name="Woyke T."/>
            <person name="Klenk H.P."/>
            <person name="Zhou Y."/>
            <person name="Lilburn T.G."/>
            <person name="Beck B.J."/>
            <person name="De Vos P."/>
            <person name="Vandamme P."/>
            <person name="Eisen J.A."/>
            <person name="Garrity G."/>
            <person name="Hugenholtz P."/>
            <person name="Kyrpides N.C."/>
        </authorList>
    </citation>
    <scope>NUCLEOTIDE SEQUENCE [LARGE SCALE GENOMIC DNA]</scope>
    <source>
        <strain evidence="4 5">CGMCC 1.2546</strain>
    </source>
</reference>
<dbReference type="Gene3D" id="3.40.1050.10">
    <property type="entry name" value="Carbonic anhydrase"/>
    <property type="match status" value="1"/>
</dbReference>
<gene>
    <name evidence="4" type="ORF">IQ26_01197</name>
</gene>
<name>A0A562P8J5_9HYPH</name>
<dbReference type="InterPro" id="IPR036874">
    <property type="entry name" value="Carbonic_anhydrase_sf"/>
</dbReference>
<keyword evidence="3" id="KW-0732">Signal</keyword>
<dbReference type="AlphaFoldDB" id="A0A562P8J5"/>
<accession>A0A562P8J5</accession>
<evidence type="ECO:0000256" key="3">
    <source>
        <dbReference type="SAM" id="SignalP"/>
    </source>
</evidence>
<dbReference type="PANTHER" id="PTHR11002:SF79">
    <property type="entry name" value="CARBONIC ANHYDRASE 2"/>
    <property type="match status" value="1"/>
</dbReference>
<keyword evidence="2" id="KW-0479">Metal-binding</keyword>